<accession>A0A0K0ENB9</accession>
<dbReference type="WBParaSite" id="SSTP_0001095600.1">
    <property type="protein sequence ID" value="SSTP_0001095600.1"/>
    <property type="gene ID" value="SSTP_0001095600"/>
</dbReference>
<evidence type="ECO:0000313" key="1">
    <source>
        <dbReference type="WBParaSite" id="SSTP_0001095600.1"/>
    </source>
</evidence>
<reference evidence="1" key="1">
    <citation type="submission" date="2015-08" db="UniProtKB">
        <authorList>
            <consortium name="WormBaseParasite"/>
        </authorList>
    </citation>
    <scope>IDENTIFICATION</scope>
</reference>
<organism evidence="1">
    <name type="scientific">Strongyloides stercoralis</name>
    <name type="common">Threadworm</name>
    <dbReference type="NCBI Taxonomy" id="6248"/>
    <lineage>
        <taxon>Eukaryota</taxon>
        <taxon>Metazoa</taxon>
        <taxon>Ecdysozoa</taxon>
        <taxon>Nematoda</taxon>
        <taxon>Chromadorea</taxon>
        <taxon>Rhabditida</taxon>
        <taxon>Tylenchina</taxon>
        <taxon>Panagrolaimomorpha</taxon>
        <taxon>Strongyloidoidea</taxon>
        <taxon>Strongyloididae</taxon>
        <taxon>Strongyloides</taxon>
    </lineage>
</organism>
<sequence length="68" mass="8233">MIASFGITEFLLLKNLSYEKDNDQRHIQLTFLYDHYSNFERLFIGKDFFSIFLIFSYVFTSLSSREFK</sequence>
<name>A0A0K0ENB9_STRER</name>
<proteinExistence type="predicted"/>
<protein>
    <submittedName>
        <fullName evidence="1">Uncharacterized protein</fullName>
    </submittedName>
</protein>
<dbReference type="AlphaFoldDB" id="A0A0K0ENB9"/>